<evidence type="ECO:0000313" key="2">
    <source>
        <dbReference type="Proteomes" id="UP001597394"/>
    </source>
</evidence>
<accession>A0ABW5KBX9</accession>
<evidence type="ECO:0000313" key="1">
    <source>
        <dbReference type="EMBL" id="MFD2545598.1"/>
    </source>
</evidence>
<dbReference type="RefSeq" id="WP_255929975.1">
    <property type="nucleotide sequence ID" value="NZ_JANFQP010000002.1"/>
</dbReference>
<protein>
    <submittedName>
        <fullName evidence="1">Uncharacterized protein</fullName>
    </submittedName>
</protein>
<proteinExistence type="predicted"/>
<sequence>MQIIKWQDENGKVFTPNFKEMNEREQKQIRENNNPVELNHKITYPK</sequence>
<name>A0ABW5KBX9_9FLAO</name>
<gene>
    <name evidence="1" type="ORF">ACFSO8_09010</name>
</gene>
<reference evidence="2" key="1">
    <citation type="journal article" date="2019" name="Int. J. Syst. Evol. Microbiol.">
        <title>The Global Catalogue of Microorganisms (GCM) 10K type strain sequencing project: providing services to taxonomists for standard genome sequencing and annotation.</title>
        <authorList>
            <consortium name="The Broad Institute Genomics Platform"/>
            <consortium name="The Broad Institute Genome Sequencing Center for Infectious Disease"/>
            <person name="Wu L."/>
            <person name="Ma J."/>
        </authorList>
    </citation>
    <scope>NUCLEOTIDE SEQUENCE [LARGE SCALE GENOMIC DNA]</scope>
    <source>
        <strain evidence="2">KCTC 52204</strain>
    </source>
</reference>
<dbReference type="Proteomes" id="UP001597394">
    <property type="component" value="Unassembled WGS sequence"/>
</dbReference>
<dbReference type="EMBL" id="JBHULG010000002">
    <property type="protein sequence ID" value="MFD2545598.1"/>
    <property type="molecule type" value="Genomic_DNA"/>
</dbReference>
<comment type="caution">
    <text evidence="1">The sequence shown here is derived from an EMBL/GenBank/DDBJ whole genome shotgun (WGS) entry which is preliminary data.</text>
</comment>
<organism evidence="1 2">
    <name type="scientific">Kaistella montana</name>
    <dbReference type="NCBI Taxonomy" id="1849733"/>
    <lineage>
        <taxon>Bacteria</taxon>
        <taxon>Pseudomonadati</taxon>
        <taxon>Bacteroidota</taxon>
        <taxon>Flavobacteriia</taxon>
        <taxon>Flavobacteriales</taxon>
        <taxon>Weeksellaceae</taxon>
        <taxon>Chryseobacterium group</taxon>
        <taxon>Kaistella</taxon>
    </lineage>
</organism>
<keyword evidence="2" id="KW-1185">Reference proteome</keyword>